<dbReference type="PANTHER" id="PTHR35004:SF6">
    <property type="entry name" value="TRANSPOSASE"/>
    <property type="match status" value="1"/>
</dbReference>
<keyword evidence="2" id="KW-0815">Transposition</keyword>
<dbReference type="EMBL" id="AAWS01000009">
    <property type="protein sequence ID" value="EAY29864.1"/>
    <property type="molecule type" value="Genomic_DNA"/>
</dbReference>
<protein>
    <submittedName>
        <fullName evidence="7">Transposase TnpA</fullName>
    </submittedName>
</protein>
<keyword evidence="8" id="KW-1185">Reference proteome</keyword>
<name>A1ZIJ6_MICM2</name>
<reference evidence="7 8" key="1">
    <citation type="submission" date="2007-01" db="EMBL/GenBank/DDBJ databases">
        <authorList>
            <person name="Haygood M."/>
            <person name="Podell S."/>
            <person name="Anderson C."/>
            <person name="Hopkinson B."/>
            <person name="Roe K."/>
            <person name="Barbeau K."/>
            <person name="Gaasterland T."/>
            <person name="Ferriera S."/>
            <person name="Johnson J."/>
            <person name="Kravitz S."/>
            <person name="Beeson K."/>
            <person name="Sutton G."/>
            <person name="Rogers Y.-H."/>
            <person name="Friedman R."/>
            <person name="Frazier M."/>
            <person name="Venter J.C."/>
        </authorList>
    </citation>
    <scope>NUCLEOTIDE SEQUENCE [LARGE SCALE GENOMIC DNA]</scope>
    <source>
        <strain evidence="7 8">ATCC 23134</strain>
    </source>
</reference>
<dbReference type="InterPro" id="IPR017894">
    <property type="entry name" value="HTH_IS21_transposase_type"/>
</dbReference>
<dbReference type="Gene3D" id="3.30.420.10">
    <property type="entry name" value="Ribonuclease H-like superfamily/Ribonuclease H"/>
    <property type="match status" value="1"/>
</dbReference>
<keyword evidence="3" id="KW-0238">DNA-binding</keyword>
<dbReference type="Pfam" id="PF00665">
    <property type="entry name" value="rve"/>
    <property type="match status" value="1"/>
</dbReference>
<evidence type="ECO:0000256" key="4">
    <source>
        <dbReference type="ARBA" id="ARBA00023172"/>
    </source>
</evidence>
<proteinExistence type="inferred from homology"/>
<evidence type="ECO:0000259" key="6">
    <source>
        <dbReference type="PROSITE" id="PS50994"/>
    </source>
</evidence>
<dbReference type="PROSITE" id="PS50994">
    <property type="entry name" value="INTEGRASE"/>
    <property type="match status" value="1"/>
</dbReference>
<keyword evidence="4" id="KW-0233">DNA recombination</keyword>
<accession>A1ZIJ6</accession>
<sequence length="525" mass="61020">MLKTAQLQKLMNYQKLLALRESGASLSQISRELGISRKTLYKWLSQPDFEHWVLVDAEQRCPKLSDYEHFVKTRLERCSSASSAQVRDWLHEHYDDLPEVCEKTFYNFTQYVRKKHNIIKKSRNFRDYQPIPAMMYGEQAQVDFGQDWLVDNDGQKHKVYFFAIVLSCSRYKYVYFQDTPFTSETAILAHEQAFAYYGGVPAQVVYDQDRVFVVSENKGAIIYTQAFSSYLKSRKFKVYLCRKADPESKGKIENVVGYVKGNFLHGRVFENISLLNTAALAWLERTGNGRVHNGTGLVPAEEFKKEQSHLQVFTPLPSFIPYTYRQVRKDNLVCFQGNFYSVPLGTYYENPKVIIESDKEWLYIYSEAHQELARHLIVTGKHQQVIAESHLRNSQYLVLKLIESLAEQFVEPELAKTYLTQVAEKWNRYAKGQLNTIEKTLEKHPKDVIERTFRFCREQKVYSGTDFSQIARYYELEKIGNPNIGEGVESAPTTASAKVEHPSADTWAAMEPQKTDIELFEQLFN</sequence>
<evidence type="ECO:0000256" key="1">
    <source>
        <dbReference type="ARBA" id="ARBA00009277"/>
    </source>
</evidence>
<dbReference type="PANTHER" id="PTHR35004">
    <property type="entry name" value="TRANSPOSASE RV3428C-RELATED"/>
    <property type="match status" value="1"/>
</dbReference>
<organism evidence="7 8">
    <name type="scientific">Microscilla marina ATCC 23134</name>
    <dbReference type="NCBI Taxonomy" id="313606"/>
    <lineage>
        <taxon>Bacteria</taxon>
        <taxon>Pseudomonadati</taxon>
        <taxon>Bacteroidota</taxon>
        <taxon>Cytophagia</taxon>
        <taxon>Cytophagales</taxon>
        <taxon>Microscillaceae</taxon>
        <taxon>Microscilla</taxon>
    </lineage>
</organism>
<dbReference type="AlphaFoldDB" id="A1ZIJ6"/>
<evidence type="ECO:0000256" key="3">
    <source>
        <dbReference type="ARBA" id="ARBA00023125"/>
    </source>
</evidence>
<evidence type="ECO:0000313" key="8">
    <source>
        <dbReference type="Proteomes" id="UP000004095"/>
    </source>
</evidence>
<dbReference type="NCBIfam" id="NF033546">
    <property type="entry name" value="transpos_IS21"/>
    <property type="match status" value="1"/>
</dbReference>
<dbReference type="GO" id="GO:0015074">
    <property type="term" value="P:DNA integration"/>
    <property type="evidence" value="ECO:0007669"/>
    <property type="project" value="InterPro"/>
</dbReference>
<evidence type="ECO:0000259" key="5">
    <source>
        <dbReference type="PROSITE" id="PS50531"/>
    </source>
</evidence>
<dbReference type="InterPro" id="IPR009057">
    <property type="entry name" value="Homeodomain-like_sf"/>
</dbReference>
<gene>
    <name evidence="7" type="ORF">M23134_05737</name>
</gene>
<dbReference type="Pfam" id="PF13384">
    <property type="entry name" value="HTH_23"/>
    <property type="match status" value="1"/>
</dbReference>
<dbReference type="InterPro" id="IPR012337">
    <property type="entry name" value="RNaseH-like_sf"/>
</dbReference>
<dbReference type="PROSITE" id="PS50531">
    <property type="entry name" value="HTH_IS21"/>
    <property type="match status" value="1"/>
</dbReference>
<dbReference type="InterPro" id="IPR036397">
    <property type="entry name" value="RNaseH_sf"/>
</dbReference>
<evidence type="ECO:0000313" key="7">
    <source>
        <dbReference type="EMBL" id="EAY29864.1"/>
    </source>
</evidence>
<dbReference type="InterPro" id="IPR001584">
    <property type="entry name" value="Integrase_cat-core"/>
</dbReference>
<dbReference type="GO" id="GO:0006310">
    <property type="term" value="P:DNA recombination"/>
    <property type="evidence" value="ECO:0007669"/>
    <property type="project" value="UniProtKB-KW"/>
</dbReference>
<dbReference type="GO" id="GO:0032196">
    <property type="term" value="P:transposition"/>
    <property type="evidence" value="ECO:0007669"/>
    <property type="project" value="UniProtKB-KW"/>
</dbReference>
<dbReference type="SUPFAM" id="SSF46689">
    <property type="entry name" value="Homeodomain-like"/>
    <property type="match status" value="1"/>
</dbReference>
<comment type="caution">
    <text evidence="7">The sequence shown here is derived from an EMBL/GenBank/DDBJ whole genome shotgun (WGS) entry which is preliminary data.</text>
</comment>
<evidence type="ECO:0000256" key="2">
    <source>
        <dbReference type="ARBA" id="ARBA00022578"/>
    </source>
</evidence>
<dbReference type="eggNOG" id="COG4584">
    <property type="taxonomic scope" value="Bacteria"/>
</dbReference>
<dbReference type="Proteomes" id="UP000004095">
    <property type="component" value="Unassembled WGS sequence"/>
</dbReference>
<feature type="domain" description="Integrase catalytic" evidence="6">
    <location>
        <begin position="126"/>
        <end position="307"/>
    </location>
</feature>
<comment type="similarity">
    <text evidence="1">Belongs to the transposase IS21/IS408/IS1162 family.</text>
</comment>
<dbReference type="Gene3D" id="1.10.10.60">
    <property type="entry name" value="Homeodomain-like"/>
    <property type="match status" value="1"/>
</dbReference>
<dbReference type="SUPFAM" id="SSF53098">
    <property type="entry name" value="Ribonuclease H-like"/>
    <property type="match status" value="1"/>
</dbReference>
<feature type="domain" description="HTH IS21-type" evidence="5">
    <location>
        <begin position="11"/>
        <end position="75"/>
    </location>
</feature>
<dbReference type="GO" id="GO:0003677">
    <property type="term" value="F:DNA binding"/>
    <property type="evidence" value="ECO:0007669"/>
    <property type="project" value="UniProtKB-KW"/>
</dbReference>